<evidence type="ECO:0000256" key="1">
    <source>
        <dbReference type="SAM" id="Phobius"/>
    </source>
</evidence>
<proteinExistence type="predicted"/>
<keyword evidence="1" id="KW-0812">Transmembrane</keyword>
<reference evidence="3" key="1">
    <citation type="submission" date="2016-12" db="EMBL/GenBank/DDBJ databases">
        <authorList>
            <person name="Gaudriault S."/>
        </authorList>
    </citation>
    <scope>NUCLEOTIDE SEQUENCE [LARGE SCALE GENOMIC DNA]</scope>
    <source>
        <strain evidence="3">HGB1681 (deposited as PTA-6826 in the American Type Culture Collection)</strain>
    </source>
</reference>
<keyword evidence="1" id="KW-0472">Membrane</keyword>
<dbReference type="Proteomes" id="UP000196435">
    <property type="component" value="Unassembled WGS sequence"/>
</dbReference>
<keyword evidence="1" id="KW-1133">Transmembrane helix</keyword>
<feature type="transmembrane region" description="Helical" evidence="1">
    <location>
        <begin position="20"/>
        <end position="37"/>
    </location>
</feature>
<sequence>MTIKDYSFYYFVFKFLKNNHNKVFVIIIILIAFQNLVDGIDKTVRYS</sequence>
<dbReference type="AlphaFoldDB" id="A0A1N6MRW4"/>
<name>A0A1N6MRW4_9GAMM</name>
<protein>
    <submittedName>
        <fullName evidence="2">Uncharacterized protein</fullName>
    </submittedName>
</protein>
<accession>A0A1N6MRW4</accession>
<evidence type="ECO:0000313" key="2">
    <source>
        <dbReference type="EMBL" id="SIP71571.1"/>
    </source>
</evidence>
<dbReference type="EMBL" id="FTLG01000024">
    <property type="protein sequence ID" value="SIP71571.1"/>
    <property type="molecule type" value="Genomic_DNA"/>
</dbReference>
<evidence type="ECO:0000313" key="3">
    <source>
        <dbReference type="Proteomes" id="UP000196435"/>
    </source>
</evidence>
<organism evidence="2 3">
    <name type="scientific">Xenorhabdus innexi</name>
    <dbReference type="NCBI Taxonomy" id="290109"/>
    <lineage>
        <taxon>Bacteria</taxon>
        <taxon>Pseudomonadati</taxon>
        <taxon>Pseudomonadota</taxon>
        <taxon>Gammaproteobacteria</taxon>
        <taxon>Enterobacterales</taxon>
        <taxon>Morganellaceae</taxon>
        <taxon>Xenorhabdus</taxon>
    </lineage>
</organism>
<gene>
    <name evidence="2" type="ORF">XIS1_120004</name>
</gene>